<dbReference type="Proteomes" id="UP000245626">
    <property type="component" value="Unassembled WGS sequence"/>
</dbReference>
<evidence type="ECO:0000313" key="2">
    <source>
        <dbReference type="Proteomes" id="UP000245626"/>
    </source>
</evidence>
<name>A0ACD0NL21_9BASI</name>
<accession>A0ACD0NL21</accession>
<dbReference type="EMBL" id="KZ820950">
    <property type="protein sequence ID" value="PWN46517.1"/>
    <property type="molecule type" value="Genomic_DNA"/>
</dbReference>
<keyword evidence="2" id="KW-1185">Reference proteome</keyword>
<reference evidence="1 2" key="1">
    <citation type="journal article" date="2018" name="Mol. Biol. Evol.">
        <title>Broad Genomic Sampling Reveals a Smut Pathogenic Ancestry of the Fungal Clade Ustilaginomycotina.</title>
        <authorList>
            <person name="Kijpornyongpan T."/>
            <person name="Mondo S.J."/>
            <person name="Barry K."/>
            <person name="Sandor L."/>
            <person name="Lee J."/>
            <person name="Lipzen A."/>
            <person name="Pangilinan J."/>
            <person name="LaButti K."/>
            <person name="Hainaut M."/>
            <person name="Henrissat B."/>
            <person name="Grigoriev I.V."/>
            <person name="Spatafora J.W."/>
            <person name="Aime M.C."/>
        </authorList>
    </citation>
    <scope>NUCLEOTIDE SEQUENCE [LARGE SCALE GENOMIC DNA]</scope>
    <source>
        <strain evidence="1 2">SA 807</strain>
    </source>
</reference>
<protein>
    <submittedName>
        <fullName evidence="1">Acetyl-CoA synthetase-like protein</fullName>
    </submittedName>
</protein>
<sequence>MEPLPGYVSILSRSDDLINVSAHRLGTGLIEQVVTGHPDVVECAVVGAPDKLKGQSPFAVVVSRTSSATPGMGAKTSIHHDSAREMLRRINEHIRTEMGPIAQLGGLVETTKLPKTRSGKTLRRTIRAIVENSAEGRKDGEIPVPPTIEDREVVDIVKKAIEDYFQAGGTITNDAAAASNMPPSLPVSIKPRMKALQIERPQGELKKGQRNLAIVREVDTPIPKPGQVLVKMLASGFNRRDEWSMVGAYPGLTFTNSTMGCDGAGRIVHLPGASSSLDKRNTHPKGLVLLCPTRGWKSDPYGPEAELAGDRSTNEYGGRGFGILGGTASTGGTGTFAEYVAVDQSMVVPAPDHLDEIHSAALPCAAVTAYR</sequence>
<proteinExistence type="predicted"/>
<organism evidence="1 2">
    <name type="scientific">Violaceomyces palustris</name>
    <dbReference type="NCBI Taxonomy" id="1673888"/>
    <lineage>
        <taxon>Eukaryota</taxon>
        <taxon>Fungi</taxon>
        <taxon>Dikarya</taxon>
        <taxon>Basidiomycota</taxon>
        <taxon>Ustilaginomycotina</taxon>
        <taxon>Ustilaginomycetes</taxon>
        <taxon>Violaceomycetales</taxon>
        <taxon>Violaceomycetaceae</taxon>
        <taxon>Violaceomyces</taxon>
    </lineage>
</organism>
<evidence type="ECO:0000313" key="1">
    <source>
        <dbReference type="EMBL" id="PWN46517.1"/>
    </source>
</evidence>
<gene>
    <name evidence="1" type="ORF">IE53DRAFT_372308</name>
</gene>